<dbReference type="Proteomes" id="UP000239736">
    <property type="component" value="Unassembled WGS sequence"/>
</dbReference>
<dbReference type="EMBL" id="PRDS01000004">
    <property type="protein sequence ID" value="PPB80710.1"/>
    <property type="molecule type" value="Genomic_DNA"/>
</dbReference>
<dbReference type="OrthoDB" id="5291101at2"/>
<evidence type="ECO:0000313" key="2">
    <source>
        <dbReference type="EMBL" id="PPB80710.1"/>
    </source>
</evidence>
<dbReference type="InterPro" id="IPR029044">
    <property type="entry name" value="Nucleotide-diphossugar_trans"/>
</dbReference>
<feature type="domain" description="Glycosyltransferase 2-like" evidence="1">
    <location>
        <begin position="5"/>
        <end position="116"/>
    </location>
</feature>
<dbReference type="PANTHER" id="PTHR43685:SF2">
    <property type="entry name" value="GLYCOSYLTRANSFERASE 2-LIKE DOMAIN-CONTAINING PROTEIN"/>
    <property type="match status" value="1"/>
</dbReference>
<comment type="caution">
    <text evidence="2">The sequence shown here is derived from an EMBL/GenBank/DDBJ whole genome shotgun (WGS) entry which is preliminary data.</text>
</comment>
<protein>
    <submittedName>
        <fullName evidence="2">Glycosyl transferase family 2</fullName>
    </submittedName>
</protein>
<dbReference type="GO" id="GO:0016740">
    <property type="term" value="F:transferase activity"/>
    <property type="evidence" value="ECO:0007669"/>
    <property type="project" value="UniProtKB-KW"/>
</dbReference>
<dbReference type="Gene3D" id="3.90.550.10">
    <property type="entry name" value="Spore Coat Polysaccharide Biosynthesis Protein SpsA, Chain A"/>
    <property type="match status" value="1"/>
</dbReference>
<dbReference type="InterPro" id="IPR050834">
    <property type="entry name" value="Glycosyltransf_2"/>
</dbReference>
<organism evidence="2 3">
    <name type="scientific">Albidovulum inexpectatum</name>
    <dbReference type="NCBI Taxonomy" id="196587"/>
    <lineage>
        <taxon>Bacteria</taxon>
        <taxon>Pseudomonadati</taxon>
        <taxon>Pseudomonadota</taxon>
        <taxon>Alphaproteobacteria</taxon>
        <taxon>Rhodobacterales</taxon>
        <taxon>Paracoccaceae</taxon>
        <taxon>Albidovulum</taxon>
    </lineage>
</organism>
<evidence type="ECO:0000313" key="3">
    <source>
        <dbReference type="Proteomes" id="UP000239736"/>
    </source>
</evidence>
<gene>
    <name evidence="2" type="ORF">LV82_01442</name>
</gene>
<dbReference type="AlphaFoldDB" id="A0A2S5JGZ8"/>
<dbReference type="SUPFAM" id="SSF53448">
    <property type="entry name" value="Nucleotide-diphospho-sugar transferases"/>
    <property type="match status" value="1"/>
</dbReference>
<evidence type="ECO:0000259" key="1">
    <source>
        <dbReference type="Pfam" id="PF00535"/>
    </source>
</evidence>
<keyword evidence="2" id="KW-0808">Transferase</keyword>
<dbReference type="InterPro" id="IPR001173">
    <property type="entry name" value="Glyco_trans_2-like"/>
</dbReference>
<dbReference type="PANTHER" id="PTHR43685">
    <property type="entry name" value="GLYCOSYLTRANSFERASE"/>
    <property type="match status" value="1"/>
</dbReference>
<dbReference type="RefSeq" id="WP_104070328.1">
    <property type="nucleotide sequence ID" value="NZ_PRDS01000004.1"/>
</dbReference>
<sequence length="329" mass="36312">MPRATIVVPAFNCTETLPATIASLRAQTFRDFEIVIVNDGSTDDTGALAERLARDDARIRVIHQANRGLAGARNSGIAAAAGEFIGFCDADDMWAPTKLETHVDHLLAEPMVGLSYSGSVLIDAAGRPTGHRQRPRLRGVTPAHVFKRNPVGNGSSPVMRRAALAQIAWRPTHETARDWVFDETFRQSEDIECWLRLALTTEWRIEGVRGDLTLYRVNPGGLSANTERQLESWERMVTKLRPLAPDFFARHEAAARAYQLRYLARRAISDLDGASARALMRRANATSLRPWVEEPLKTLTTQTAAQLLALVGPAPLRRASNLFASRSNG</sequence>
<accession>A0A2S5JGZ8</accession>
<dbReference type="CDD" id="cd00761">
    <property type="entry name" value="Glyco_tranf_GTA_type"/>
    <property type="match status" value="1"/>
</dbReference>
<proteinExistence type="predicted"/>
<name>A0A2S5JGZ8_9RHOB</name>
<reference evidence="2 3" key="1">
    <citation type="submission" date="2018-01" db="EMBL/GenBank/DDBJ databases">
        <title>Genomic Encyclopedia of Archaeal and Bacterial Type Strains, Phase II (KMG-II): from individual species to whole genera.</title>
        <authorList>
            <person name="Goeker M."/>
        </authorList>
    </citation>
    <scope>NUCLEOTIDE SEQUENCE [LARGE SCALE GENOMIC DNA]</scope>
    <source>
        <strain evidence="2 3">DSM 12048</strain>
    </source>
</reference>
<keyword evidence="3" id="KW-1185">Reference proteome</keyword>
<dbReference type="Pfam" id="PF00535">
    <property type="entry name" value="Glycos_transf_2"/>
    <property type="match status" value="1"/>
</dbReference>